<dbReference type="PRINTS" id="PR01397">
    <property type="entry name" value="DHBDHDRGNASE"/>
</dbReference>
<dbReference type="PANTHER" id="PTHR24321">
    <property type="entry name" value="DEHYDROGENASES, SHORT CHAIN"/>
    <property type="match status" value="1"/>
</dbReference>
<evidence type="ECO:0000256" key="2">
    <source>
        <dbReference type="ARBA" id="ARBA00023002"/>
    </source>
</evidence>
<dbReference type="eggNOG" id="COG1028">
    <property type="taxonomic scope" value="Bacteria"/>
</dbReference>
<name>D3Q5B0_STANL</name>
<dbReference type="Proteomes" id="UP000000844">
    <property type="component" value="Chromosome"/>
</dbReference>
<dbReference type="GO" id="GO:0008667">
    <property type="term" value="F:2,3-dihydro-2,3-dihydroxybenzoate dehydrogenase activity"/>
    <property type="evidence" value="ECO:0007669"/>
    <property type="project" value="UniProtKB-UniRule"/>
</dbReference>
<dbReference type="RefSeq" id="WP_013019730.1">
    <property type="nucleotide sequence ID" value="NC_013947.1"/>
</dbReference>
<dbReference type="PROSITE" id="PS00061">
    <property type="entry name" value="ADH_SHORT"/>
    <property type="match status" value="1"/>
</dbReference>
<dbReference type="AlphaFoldDB" id="D3Q5B0"/>
<dbReference type="EC" id="1.3.1.28" evidence="3"/>
<dbReference type="InterPro" id="IPR003560">
    <property type="entry name" value="DHB_DH"/>
</dbReference>
<dbReference type="KEGG" id="sna:Snas_4514"/>
<reference evidence="4 5" key="1">
    <citation type="journal article" date="2009" name="Stand. Genomic Sci.">
        <title>Complete genome sequence of Stackebrandtia nassauensis type strain (LLR-40K-21).</title>
        <authorList>
            <person name="Munk C."/>
            <person name="Lapidus A."/>
            <person name="Copeland A."/>
            <person name="Jando M."/>
            <person name="Mayilraj S."/>
            <person name="Glavina Del Rio T."/>
            <person name="Nolan M."/>
            <person name="Chen F."/>
            <person name="Lucas S."/>
            <person name="Tice H."/>
            <person name="Cheng J.F."/>
            <person name="Han C."/>
            <person name="Detter J.C."/>
            <person name="Bruce D."/>
            <person name="Goodwin L."/>
            <person name="Chain P."/>
            <person name="Pitluck S."/>
            <person name="Goker M."/>
            <person name="Ovchinikova G."/>
            <person name="Pati A."/>
            <person name="Ivanova N."/>
            <person name="Mavromatis K."/>
            <person name="Chen A."/>
            <person name="Palaniappan K."/>
            <person name="Land M."/>
            <person name="Hauser L."/>
            <person name="Chang Y.J."/>
            <person name="Jeffries C.D."/>
            <person name="Bristow J."/>
            <person name="Eisen J.A."/>
            <person name="Markowitz V."/>
            <person name="Hugenholtz P."/>
            <person name="Kyrpides N.C."/>
            <person name="Klenk H.P."/>
        </authorList>
    </citation>
    <scope>NUCLEOTIDE SEQUENCE [LARGE SCALE GENOMIC DNA]</scope>
    <source>
        <strain evidence="5">DSM 44728 / CIP 108903 / NRRL B-16338 / NBRC 102104 / LLR-40K-21</strain>
    </source>
</reference>
<dbReference type="HOGENOM" id="CLU_010194_1_0_11"/>
<dbReference type="PRINTS" id="PR00080">
    <property type="entry name" value="SDRFAMILY"/>
</dbReference>
<proteinExistence type="inferred from homology"/>
<dbReference type="Pfam" id="PF13561">
    <property type="entry name" value="adh_short_C2"/>
    <property type="match status" value="1"/>
</dbReference>
<dbReference type="InterPro" id="IPR036291">
    <property type="entry name" value="NAD(P)-bd_dom_sf"/>
</dbReference>
<keyword evidence="5" id="KW-1185">Reference proteome</keyword>
<dbReference type="InterPro" id="IPR020904">
    <property type="entry name" value="Sc_DH/Rdtase_CS"/>
</dbReference>
<organism evidence="4 5">
    <name type="scientific">Stackebrandtia nassauensis (strain DSM 44728 / CIP 108903 / NRRL B-16338 / NBRC 102104 / LLR-40K-21)</name>
    <dbReference type="NCBI Taxonomy" id="446470"/>
    <lineage>
        <taxon>Bacteria</taxon>
        <taxon>Bacillati</taxon>
        <taxon>Actinomycetota</taxon>
        <taxon>Actinomycetes</taxon>
        <taxon>Glycomycetales</taxon>
        <taxon>Glycomycetaceae</taxon>
        <taxon>Stackebrandtia</taxon>
    </lineage>
</organism>
<dbReference type="NCBIfam" id="TIGR04316">
    <property type="entry name" value="dhbA_paeA"/>
    <property type="match status" value="1"/>
</dbReference>
<dbReference type="GO" id="GO:0019290">
    <property type="term" value="P:siderophore biosynthetic process"/>
    <property type="evidence" value="ECO:0007669"/>
    <property type="project" value="InterPro"/>
</dbReference>
<dbReference type="OrthoDB" id="9803333at2"/>
<dbReference type="InterPro" id="IPR002347">
    <property type="entry name" value="SDR_fam"/>
</dbReference>
<dbReference type="Gene3D" id="3.40.50.720">
    <property type="entry name" value="NAD(P)-binding Rossmann-like Domain"/>
    <property type="match status" value="1"/>
</dbReference>
<dbReference type="PANTHER" id="PTHR24321:SF13">
    <property type="entry name" value="2,3-DIHYDRO-2,3-DIHYDROXYBENZOATE DEHYDROGENASE"/>
    <property type="match status" value="1"/>
</dbReference>
<comment type="similarity">
    <text evidence="1">Belongs to the short-chain dehydrogenases/reductases (SDR) family.</text>
</comment>
<evidence type="ECO:0000256" key="3">
    <source>
        <dbReference type="NCBIfam" id="TIGR04316"/>
    </source>
</evidence>
<evidence type="ECO:0000256" key="1">
    <source>
        <dbReference type="ARBA" id="ARBA00006484"/>
    </source>
</evidence>
<accession>D3Q5B0</accession>
<dbReference type="STRING" id="446470.Snas_4514"/>
<dbReference type="EMBL" id="CP001778">
    <property type="protein sequence ID" value="ADD44159.1"/>
    <property type="molecule type" value="Genomic_DNA"/>
</dbReference>
<sequence>MSLRSLTGRVALVTGAASGIGAATVAALRDNGVRVAACDIAPDADDKDGFALDVTDAEAVETVVAEVSSQLGEIDILVNVAGILRTGTLLDTTAKDWNDTFAVNSTGVFLVTKAVTTRMVRRGSGSVVTVASNAGGVPRVGMGAYPASKAAAAHLTRCFGLELAEHGIRCNIVAPGSTDTPMFRSMWTTGDGAAAAVAGDPGKHRLGIPLRKIASAEEVARVVTFLASDDASHLTMQELYVDGGASLR</sequence>
<protein>
    <recommendedName>
        <fullName evidence="3">2,3-dihydro-2,3-dihydroxybenzoate dehydrogenase</fullName>
        <ecNumber evidence="3">1.3.1.28</ecNumber>
    </recommendedName>
</protein>
<evidence type="ECO:0000313" key="5">
    <source>
        <dbReference type="Proteomes" id="UP000000844"/>
    </source>
</evidence>
<evidence type="ECO:0000313" key="4">
    <source>
        <dbReference type="EMBL" id="ADD44159.1"/>
    </source>
</evidence>
<gene>
    <name evidence="4" type="ordered locus">Snas_4514</name>
</gene>
<dbReference type="SUPFAM" id="SSF51735">
    <property type="entry name" value="NAD(P)-binding Rossmann-fold domains"/>
    <property type="match status" value="1"/>
</dbReference>
<keyword evidence="2" id="KW-0560">Oxidoreductase</keyword>
<dbReference type="FunFam" id="3.40.50.720:FF:000084">
    <property type="entry name" value="Short-chain dehydrogenase reductase"/>
    <property type="match status" value="1"/>
</dbReference>